<dbReference type="PROSITE" id="PS50026">
    <property type="entry name" value="EGF_3"/>
    <property type="match status" value="3"/>
</dbReference>
<dbReference type="Gene3D" id="2.10.25.10">
    <property type="entry name" value="Laminin"/>
    <property type="match status" value="1"/>
</dbReference>
<reference evidence="5" key="1">
    <citation type="submission" date="2021-01" db="EMBL/GenBank/DDBJ databases">
        <authorList>
            <person name="Corre E."/>
            <person name="Pelletier E."/>
            <person name="Niang G."/>
            <person name="Scheremetjew M."/>
            <person name="Finn R."/>
            <person name="Kale V."/>
            <person name="Holt S."/>
            <person name="Cochrane G."/>
            <person name="Meng A."/>
            <person name="Brown T."/>
            <person name="Cohen L."/>
        </authorList>
    </citation>
    <scope>NUCLEOTIDE SEQUENCE</scope>
    <source>
        <strain evidence="5">NY070348D</strain>
    </source>
</reference>
<comment type="caution">
    <text evidence="2">Lacks conserved residue(s) required for the propagation of feature annotation.</text>
</comment>
<keyword evidence="1 2" id="KW-1015">Disulfide bond</keyword>
<dbReference type="Pfam" id="PF07974">
    <property type="entry name" value="EGF_2"/>
    <property type="match status" value="1"/>
</dbReference>
<proteinExistence type="predicted"/>
<dbReference type="PRINTS" id="PR00011">
    <property type="entry name" value="EGFLAMININ"/>
</dbReference>
<feature type="disulfide bond" evidence="2">
    <location>
        <begin position="21"/>
        <end position="31"/>
    </location>
</feature>
<dbReference type="PROSITE" id="PS01186">
    <property type="entry name" value="EGF_2"/>
    <property type="match status" value="3"/>
</dbReference>
<feature type="domain" description="EGF-like" evidence="4">
    <location>
        <begin position="619"/>
        <end position="654"/>
    </location>
</feature>
<name>A0A7S2W8V0_9STRA</name>
<dbReference type="PANTHER" id="PTHR24035">
    <property type="entry name" value="MULTIPLE EPIDERMAL GROWTH FACTOR-LIKE DOMAINS PROTEIN"/>
    <property type="match status" value="1"/>
</dbReference>
<feature type="disulfide bond" evidence="2">
    <location>
        <begin position="644"/>
        <end position="653"/>
    </location>
</feature>
<gene>
    <name evidence="5" type="ORF">QSP1433_LOCUS4052</name>
</gene>
<evidence type="ECO:0000256" key="1">
    <source>
        <dbReference type="ARBA" id="ARBA00023157"/>
    </source>
</evidence>
<dbReference type="InterPro" id="IPR013111">
    <property type="entry name" value="EGF_extracell"/>
</dbReference>
<protein>
    <recommendedName>
        <fullName evidence="4">EGF-like domain-containing protein</fullName>
    </recommendedName>
</protein>
<feature type="domain" description="EGF-like" evidence="4">
    <location>
        <begin position="109"/>
        <end position="144"/>
    </location>
</feature>
<evidence type="ECO:0000313" key="5">
    <source>
        <dbReference type="EMBL" id="CAD9672739.1"/>
    </source>
</evidence>
<dbReference type="PROSITE" id="PS00022">
    <property type="entry name" value="EGF_1"/>
    <property type="match status" value="2"/>
</dbReference>
<evidence type="ECO:0000256" key="3">
    <source>
        <dbReference type="SAM" id="SignalP"/>
    </source>
</evidence>
<evidence type="ECO:0000256" key="2">
    <source>
        <dbReference type="PROSITE-ProRule" id="PRU00076"/>
    </source>
</evidence>
<keyword evidence="2" id="KW-0245">EGF-like domain</keyword>
<organism evidence="5">
    <name type="scientific">Mucochytrium quahogii</name>
    <dbReference type="NCBI Taxonomy" id="96639"/>
    <lineage>
        <taxon>Eukaryota</taxon>
        <taxon>Sar</taxon>
        <taxon>Stramenopiles</taxon>
        <taxon>Bigyra</taxon>
        <taxon>Labyrinthulomycetes</taxon>
        <taxon>Thraustochytrida</taxon>
        <taxon>Thraustochytriidae</taxon>
        <taxon>Mucochytrium</taxon>
    </lineage>
</organism>
<sequence>MKLVLVSAVALAVPYLAAARCSNGCSGHGQCKANDECKCYRGWKSNDCSERTCPYGKAWVTTPQGDLNSDGNWYTTADYHFGSAFTTRTYASAPHALGGTWEYLPSYANPEEGHFEMECSNMGICDVAEGLCTCFPGFEGAACQRSTCQGGNTCNGHGQCKTVRQMVNKYNLENSASRKYNLWDADMVRGCDCDPGYAGPDCMKRVCPLGDDPLTTAHQTSETQVVEIWSTDKDNTKLMGGTFTLSFKNHMGQTYTTSDITYGAWYDGNTAAIKVGTDTKAALEALPNSHVPSVTVTAGYCETFLEKSFTGAFAAHGSDPAGTLPSTSYMRCAGGTKTTSCANTIVLTTGVPAFASYWWNGPDNTACGAKDATSVVALDADLSGCSQIANPKCTRLWITFSDPANTGPNTLLTVDHSKITMNSLTNAQSSGAGTVSSSVSKTPTLGAGNNGLVLKATIAAEMGKNDVAISGATITWGTTFTSGENVVLPKGIKLTISCQKAAASAYTVMGTYTISATTAVTSGSTSTLTQAVVDPQGHCAAGGGIKVQATNDYIVSTVNYAYSNLLTIGNGVKVGSQVVASTIESMSWSQTTGLCYMILKESPVGASAVTSASNSILLEGAGTKEADTCALRGLCDETTGECSCFAGYTGERCDTQSALWAGN</sequence>
<feature type="signal peptide" evidence="3">
    <location>
        <begin position="1"/>
        <end position="19"/>
    </location>
</feature>
<dbReference type="InterPro" id="IPR002049">
    <property type="entry name" value="LE_dom"/>
</dbReference>
<dbReference type="SMART" id="SM00181">
    <property type="entry name" value="EGF"/>
    <property type="match status" value="4"/>
</dbReference>
<dbReference type="Gene3D" id="2.60.120.260">
    <property type="entry name" value="Galactose-binding domain-like"/>
    <property type="match status" value="1"/>
</dbReference>
<dbReference type="InterPro" id="IPR052108">
    <property type="entry name" value="MEGF/SIB"/>
</dbReference>
<keyword evidence="3" id="KW-0732">Signal</keyword>
<dbReference type="AlphaFoldDB" id="A0A7S2W8V0"/>
<evidence type="ECO:0000259" key="4">
    <source>
        <dbReference type="PROSITE" id="PS50026"/>
    </source>
</evidence>
<dbReference type="CDD" id="cd00055">
    <property type="entry name" value="EGF_Lam"/>
    <property type="match status" value="1"/>
</dbReference>
<feature type="domain" description="EGF-like" evidence="4">
    <location>
        <begin position="17"/>
        <end position="49"/>
    </location>
</feature>
<dbReference type="PANTHER" id="PTHR24035:SF109">
    <property type="entry name" value="PROTEIN DRAPER"/>
    <property type="match status" value="1"/>
</dbReference>
<feature type="chain" id="PRO_5030555618" description="EGF-like domain-containing protein" evidence="3">
    <location>
        <begin position="20"/>
        <end position="663"/>
    </location>
</feature>
<accession>A0A7S2W8V0</accession>
<dbReference type="InterPro" id="IPR000742">
    <property type="entry name" value="EGF"/>
</dbReference>
<dbReference type="EMBL" id="HBHK01006688">
    <property type="protein sequence ID" value="CAD9672739.1"/>
    <property type="molecule type" value="Transcribed_RNA"/>
</dbReference>
<feature type="disulfide bond" evidence="2">
    <location>
        <begin position="39"/>
        <end position="48"/>
    </location>
</feature>
<feature type="disulfide bond" evidence="2">
    <location>
        <begin position="134"/>
        <end position="143"/>
    </location>
</feature>